<keyword evidence="4" id="KW-1185">Reference proteome</keyword>
<feature type="domain" description="HMA" evidence="2">
    <location>
        <begin position="24"/>
        <end position="90"/>
    </location>
</feature>
<dbReference type="AlphaFoldDB" id="A0A6I6K3J0"/>
<evidence type="ECO:0000259" key="2">
    <source>
        <dbReference type="PROSITE" id="PS50846"/>
    </source>
</evidence>
<evidence type="ECO:0000256" key="1">
    <source>
        <dbReference type="SAM" id="SignalP"/>
    </source>
</evidence>
<dbReference type="CDD" id="cd00371">
    <property type="entry name" value="HMA"/>
    <property type="match status" value="1"/>
</dbReference>
<dbReference type="PROSITE" id="PS50846">
    <property type="entry name" value="HMA_2"/>
    <property type="match status" value="1"/>
</dbReference>
<dbReference type="KEGG" id="mcos:GM418_12790"/>
<dbReference type="RefSeq" id="WP_158866818.1">
    <property type="nucleotide sequence ID" value="NZ_CP046401.1"/>
</dbReference>
<evidence type="ECO:0000313" key="3">
    <source>
        <dbReference type="EMBL" id="QGY44504.1"/>
    </source>
</evidence>
<accession>A0A6I6K3J0</accession>
<dbReference type="SUPFAM" id="SSF55008">
    <property type="entry name" value="HMA, heavy metal-associated domain"/>
    <property type="match status" value="1"/>
</dbReference>
<dbReference type="EMBL" id="CP046401">
    <property type="protein sequence ID" value="QGY44504.1"/>
    <property type="molecule type" value="Genomic_DNA"/>
</dbReference>
<protein>
    <submittedName>
        <fullName evidence="3">ATPase</fullName>
    </submittedName>
</protein>
<name>A0A6I6K3J0_9BACT</name>
<proteinExistence type="predicted"/>
<dbReference type="Proteomes" id="UP000428260">
    <property type="component" value="Chromosome"/>
</dbReference>
<feature type="chain" id="PRO_5026133886" evidence="1">
    <location>
        <begin position="22"/>
        <end position="109"/>
    </location>
</feature>
<organism evidence="3 4">
    <name type="scientific">Maribellus comscasis</name>
    <dbReference type="NCBI Taxonomy" id="2681766"/>
    <lineage>
        <taxon>Bacteria</taxon>
        <taxon>Pseudomonadati</taxon>
        <taxon>Bacteroidota</taxon>
        <taxon>Bacteroidia</taxon>
        <taxon>Marinilabiliales</taxon>
        <taxon>Prolixibacteraceae</taxon>
        <taxon>Maribellus</taxon>
    </lineage>
</organism>
<feature type="signal peptide" evidence="1">
    <location>
        <begin position="1"/>
        <end position="21"/>
    </location>
</feature>
<dbReference type="Gene3D" id="3.30.70.100">
    <property type="match status" value="1"/>
</dbReference>
<evidence type="ECO:0000313" key="4">
    <source>
        <dbReference type="Proteomes" id="UP000428260"/>
    </source>
</evidence>
<dbReference type="InterPro" id="IPR006121">
    <property type="entry name" value="HMA_dom"/>
</dbReference>
<dbReference type="Pfam" id="PF00403">
    <property type="entry name" value="HMA"/>
    <property type="match status" value="1"/>
</dbReference>
<dbReference type="InterPro" id="IPR036163">
    <property type="entry name" value="HMA_dom_sf"/>
</dbReference>
<dbReference type="GO" id="GO:0046872">
    <property type="term" value="F:metal ion binding"/>
    <property type="evidence" value="ECO:0007669"/>
    <property type="project" value="InterPro"/>
</dbReference>
<reference evidence="3 4" key="1">
    <citation type="submission" date="2019-11" db="EMBL/GenBank/DDBJ databases">
        <authorList>
            <person name="Zheng R.K."/>
            <person name="Sun C.M."/>
        </authorList>
    </citation>
    <scope>NUCLEOTIDE SEQUENCE [LARGE SCALE GENOMIC DNA]</scope>
    <source>
        <strain evidence="3 4">WC007</strain>
    </source>
</reference>
<gene>
    <name evidence="3" type="ORF">GM418_12790</name>
</gene>
<keyword evidence="1" id="KW-0732">Signal</keyword>
<sequence>MKTKVIGFIIGFISSFLTVFAENKTETFIVKGGNCDECKIHIEKAALSVSGVSIVDWDRESKELQVVFDDTKTDVDSIQKAVAKRGNDTPNHKANEEAYNELPPCCKYE</sequence>